<sequence length="319" mass="31359">MSEAPGHGPASGFDAAAADAPSAGTLLRQAREQAGLHVATLAAALKVPVRKLEALEADRFDELPDAVFVRALAASVCRNLKLDPAPVLERLPATGGPRLAPSEGGINAPFRSPRDGAAPAWREQLSRPVFIVVAALLLGALVVALLPLRHDGAGTEAAAPPPAPVPAPELVVASAEPTAAPAPSADPAPAVVTAAAPAASLAAATVPAAARPAKPASAAAATAAAAAAPAAAAASASGPAATGIVVFKARGESWIQVTDAKGGVPLRKLLTAGESAGASGPLPLAVTVGSVSATDVQVRGKPFDLAPVSRDNVARFEVK</sequence>
<accession>A0ABW0NIC8</accession>
<dbReference type="Proteomes" id="UP001596037">
    <property type="component" value="Unassembled WGS sequence"/>
</dbReference>
<evidence type="ECO:0000313" key="2">
    <source>
        <dbReference type="EMBL" id="MFC5500040.1"/>
    </source>
</evidence>
<name>A0ABW0NIC8_9BURK</name>
<proteinExistence type="predicted"/>
<dbReference type="InterPro" id="IPR050400">
    <property type="entry name" value="Bact_Cytoskel_RodZ"/>
</dbReference>
<evidence type="ECO:0000259" key="1">
    <source>
        <dbReference type="Pfam" id="PF13464"/>
    </source>
</evidence>
<reference evidence="3" key="1">
    <citation type="journal article" date="2019" name="Int. J. Syst. Evol. Microbiol.">
        <title>The Global Catalogue of Microorganisms (GCM) 10K type strain sequencing project: providing services to taxonomists for standard genome sequencing and annotation.</title>
        <authorList>
            <consortium name="The Broad Institute Genomics Platform"/>
            <consortium name="The Broad Institute Genome Sequencing Center for Infectious Disease"/>
            <person name="Wu L."/>
            <person name="Ma J."/>
        </authorList>
    </citation>
    <scope>NUCLEOTIDE SEQUENCE [LARGE SCALE GENOMIC DNA]</scope>
    <source>
        <strain evidence="3">CCUG 57401</strain>
    </source>
</reference>
<organism evidence="2 3">
    <name type="scientific">Caenimonas terrae</name>
    <dbReference type="NCBI Taxonomy" id="696074"/>
    <lineage>
        <taxon>Bacteria</taxon>
        <taxon>Pseudomonadati</taxon>
        <taxon>Pseudomonadota</taxon>
        <taxon>Betaproteobacteria</taxon>
        <taxon>Burkholderiales</taxon>
        <taxon>Comamonadaceae</taxon>
        <taxon>Caenimonas</taxon>
    </lineage>
</organism>
<evidence type="ECO:0000313" key="3">
    <source>
        <dbReference type="Proteomes" id="UP001596037"/>
    </source>
</evidence>
<dbReference type="Pfam" id="PF13464">
    <property type="entry name" value="RodZ_C"/>
    <property type="match status" value="1"/>
</dbReference>
<dbReference type="RefSeq" id="WP_376852284.1">
    <property type="nucleotide sequence ID" value="NZ_JBHSMF010000010.1"/>
</dbReference>
<gene>
    <name evidence="2" type="ORF">ACFPOE_21030</name>
</gene>
<feature type="domain" description="Cytoskeleton protein RodZ-like C-terminal" evidence="1">
    <location>
        <begin position="246"/>
        <end position="317"/>
    </location>
</feature>
<keyword evidence="3" id="KW-1185">Reference proteome</keyword>
<dbReference type="InterPro" id="IPR010982">
    <property type="entry name" value="Lambda_DNA-bd_dom_sf"/>
</dbReference>
<dbReference type="PANTHER" id="PTHR34475:SF1">
    <property type="entry name" value="CYTOSKELETON PROTEIN RODZ"/>
    <property type="match status" value="1"/>
</dbReference>
<comment type="caution">
    <text evidence="2">The sequence shown here is derived from an EMBL/GenBank/DDBJ whole genome shotgun (WGS) entry which is preliminary data.</text>
</comment>
<dbReference type="PANTHER" id="PTHR34475">
    <property type="match status" value="1"/>
</dbReference>
<dbReference type="InterPro" id="IPR025194">
    <property type="entry name" value="RodZ-like_C"/>
</dbReference>
<protein>
    <submittedName>
        <fullName evidence="2">Helix-turn-helix domain-containing protein</fullName>
    </submittedName>
</protein>
<dbReference type="Pfam" id="PF13413">
    <property type="entry name" value="HTH_25"/>
    <property type="match status" value="1"/>
</dbReference>
<dbReference type="Gene3D" id="1.10.260.40">
    <property type="entry name" value="lambda repressor-like DNA-binding domains"/>
    <property type="match status" value="1"/>
</dbReference>
<dbReference type="EMBL" id="JBHSMF010000010">
    <property type="protein sequence ID" value="MFC5500040.1"/>
    <property type="molecule type" value="Genomic_DNA"/>
</dbReference>